<dbReference type="AlphaFoldDB" id="A0A6I2UX21"/>
<reference evidence="2 3" key="1">
    <citation type="submission" date="2019-08" db="EMBL/GenBank/DDBJ databases">
        <title>In-depth cultivation of the pig gut microbiome towards novel bacterial diversity and tailored functional studies.</title>
        <authorList>
            <person name="Wylensek D."/>
            <person name="Hitch T.C.A."/>
            <person name="Clavel T."/>
        </authorList>
    </citation>
    <scope>NUCLEOTIDE SEQUENCE [LARGE SCALE GENOMIC DNA]</scope>
    <source>
        <strain evidence="3">WCA-380-WT-3B3</strain>
    </source>
</reference>
<feature type="compositionally biased region" description="Basic and acidic residues" evidence="1">
    <location>
        <begin position="66"/>
        <end position="86"/>
    </location>
</feature>
<accession>A0A6I2UX21</accession>
<name>A0A6I2UX21_9FIRM</name>
<evidence type="ECO:0000313" key="3">
    <source>
        <dbReference type="Proteomes" id="UP000430222"/>
    </source>
</evidence>
<sequence length="86" mass="9438">MKLYIDTTDKNHIKVEAHGLNSYEIGFCIGTVLDDFAKENGKDAEALKAKVATKIVVGLLNSNSDTSKKDCTDGLKDQEKDFGEWG</sequence>
<gene>
    <name evidence="2" type="ORF">FYJ78_03220</name>
</gene>
<proteinExistence type="predicted"/>
<keyword evidence="3" id="KW-1185">Reference proteome</keyword>
<comment type="caution">
    <text evidence="2">The sequence shown here is derived from an EMBL/GenBank/DDBJ whole genome shotgun (WGS) entry which is preliminary data.</text>
</comment>
<protein>
    <submittedName>
        <fullName evidence="2">Uncharacterized protein</fullName>
    </submittedName>
</protein>
<dbReference type="RefSeq" id="WP_154619986.1">
    <property type="nucleotide sequence ID" value="NZ_VUNL01000003.1"/>
</dbReference>
<evidence type="ECO:0000256" key="1">
    <source>
        <dbReference type="SAM" id="MobiDB-lite"/>
    </source>
</evidence>
<organism evidence="2 3">
    <name type="scientific">Selenomonas montiformis</name>
    <dbReference type="NCBI Taxonomy" id="2652285"/>
    <lineage>
        <taxon>Bacteria</taxon>
        <taxon>Bacillati</taxon>
        <taxon>Bacillota</taxon>
        <taxon>Negativicutes</taxon>
        <taxon>Selenomonadales</taxon>
        <taxon>Selenomonadaceae</taxon>
        <taxon>Selenomonas</taxon>
    </lineage>
</organism>
<dbReference type="EMBL" id="VUNL01000003">
    <property type="protein sequence ID" value="MSV24211.1"/>
    <property type="molecule type" value="Genomic_DNA"/>
</dbReference>
<feature type="region of interest" description="Disordered" evidence="1">
    <location>
        <begin position="62"/>
        <end position="86"/>
    </location>
</feature>
<evidence type="ECO:0000313" key="2">
    <source>
        <dbReference type="EMBL" id="MSV24211.1"/>
    </source>
</evidence>
<dbReference type="Proteomes" id="UP000430222">
    <property type="component" value="Unassembled WGS sequence"/>
</dbReference>